<feature type="transmembrane region" description="Helical" evidence="1">
    <location>
        <begin position="27"/>
        <end position="45"/>
    </location>
</feature>
<dbReference type="AlphaFoldDB" id="A0A0A9BNF6"/>
<protein>
    <submittedName>
        <fullName evidence="2">Uncharacterized protein</fullName>
    </submittedName>
</protein>
<organism evidence="2">
    <name type="scientific">Arundo donax</name>
    <name type="common">Giant reed</name>
    <name type="synonym">Donax arundinaceus</name>
    <dbReference type="NCBI Taxonomy" id="35708"/>
    <lineage>
        <taxon>Eukaryota</taxon>
        <taxon>Viridiplantae</taxon>
        <taxon>Streptophyta</taxon>
        <taxon>Embryophyta</taxon>
        <taxon>Tracheophyta</taxon>
        <taxon>Spermatophyta</taxon>
        <taxon>Magnoliopsida</taxon>
        <taxon>Liliopsida</taxon>
        <taxon>Poales</taxon>
        <taxon>Poaceae</taxon>
        <taxon>PACMAD clade</taxon>
        <taxon>Arundinoideae</taxon>
        <taxon>Arundineae</taxon>
        <taxon>Arundo</taxon>
    </lineage>
</organism>
<evidence type="ECO:0000313" key="2">
    <source>
        <dbReference type="EMBL" id="JAD62760.1"/>
    </source>
</evidence>
<name>A0A0A9BNF6_ARUDO</name>
<reference evidence="2" key="1">
    <citation type="submission" date="2014-09" db="EMBL/GenBank/DDBJ databases">
        <authorList>
            <person name="Magalhaes I.L.F."/>
            <person name="Oliveira U."/>
            <person name="Santos F.R."/>
            <person name="Vidigal T.H.D.A."/>
            <person name="Brescovit A.D."/>
            <person name="Santos A.J."/>
        </authorList>
    </citation>
    <scope>NUCLEOTIDE SEQUENCE</scope>
    <source>
        <tissue evidence="2">Shoot tissue taken approximately 20 cm above the soil surface</tissue>
    </source>
</reference>
<accession>A0A0A9BNF6</accession>
<sequence>MPETRILPMSNAQCLTVRQKFLVKNNLAWLCCSLIAAIVLFYRVCPENKAEKTLNWSVSPPVC</sequence>
<keyword evidence="1" id="KW-0812">Transmembrane</keyword>
<keyword evidence="1" id="KW-0472">Membrane</keyword>
<dbReference type="EMBL" id="GBRH01235135">
    <property type="protein sequence ID" value="JAD62760.1"/>
    <property type="molecule type" value="Transcribed_RNA"/>
</dbReference>
<reference evidence="2" key="2">
    <citation type="journal article" date="2015" name="Data Brief">
        <title>Shoot transcriptome of the giant reed, Arundo donax.</title>
        <authorList>
            <person name="Barrero R.A."/>
            <person name="Guerrero F.D."/>
            <person name="Moolhuijzen P."/>
            <person name="Goolsby J.A."/>
            <person name="Tidwell J."/>
            <person name="Bellgard S.E."/>
            <person name="Bellgard M.I."/>
        </authorList>
    </citation>
    <scope>NUCLEOTIDE SEQUENCE</scope>
    <source>
        <tissue evidence="2">Shoot tissue taken approximately 20 cm above the soil surface</tissue>
    </source>
</reference>
<keyword evidence="1" id="KW-1133">Transmembrane helix</keyword>
<evidence type="ECO:0000256" key="1">
    <source>
        <dbReference type="SAM" id="Phobius"/>
    </source>
</evidence>
<proteinExistence type="predicted"/>